<gene>
    <name evidence="3" type="ORF">LZL92_02930</name>
</gene>
<feature type="coiled-coil region" evidence="1">
    <location>
        <begin position="104"/>
        <end position="131"/>
    </location>
</feature>
<protein>
    <submittedName>
        <fullName evidence="3">Uncharacterized protein</fullName>
    </submittedName>
</protein>
<feature type="compositionally biased region" description="Basic and acidic residues" evidence="2">
    <location>
        <begin position="35"/>
        <end position="47"/>
    </location>
</feature>
<name>A0ABT1WT19_ACTSU</name>
<dbReference type="EMBL" id="JAJUPA010000002">
    <property type="protein sequence ID" value="MCQ9629228.1"/>
    <property type="molecule type" value="Genomic_DNA"/>
</dbReference>
<dbReference type="RefSeq" id="WP_257175228.1">
    <property type="nucleotide sequence ID" value="NZ_JAJUOY010000007.1"/>
</dbReference>
<evidence type="ECO:0000256" key="1">
    <source>
        <dbReference type="SAM" id="Coils"/>
    </source>
</evidence>
<keyword evidence="4" id="KW-1185">Reference proteome</keyword>
<feature type="region of interest" description="Disordered" evidence="2">
    <location>
        <begin position="35"/>
        <end position="56"/>
    </location>
</feature>
<organism evidence="3 4">
    <name type="scientific">Actinobacillus suis</name>
    <dbReference type="NCBI Taxonomy" id="716"/>
    <lineage>
        <taxon>Bacteria</taxon>
        <taxon>Pseudomonadati</taxon>
        <taxon>Pseudomonadota</taxon>
        <taxon>Gammaproteobacteria</taxon>
        <taxon>Pasteurellales</taxon>
        <taxon>Pasteurellaceae</taxon>
        <taxon>Actinobacillus</taxon>
    </lineage>
</organism>
<dbReference type="Proteomes" id="UP001206331">
    <property type="component" value="Unassembled WGS sequence"/>
</dbReference>
<evidence type="ECO:0000313" key="4">
    <source>
        <dbReference type="Proteomes" id="UP001206331"/>
    </source>
</evidence>
<sequence>MNFKEWFEQADIPMKDEKGNWYDAETGLPFKEEIPKVTRSRSKETKKTSTKMKPLRGSVKQKDWANSIRNTLLKSATTEQVSMLMNLTITQYSTFWINRRTMSLSNLIAEAQECEEKLYFAKQKYNEADEKLQATADHRGLISKQTEEYAAREKALKDYEAILWG</sequence>
<accession>A0ABT1WT19</accession>
<reference evidence="3 4" key="1">
    <citation type="submission" date="2021-12" db="EMBL/GenBank/DDBJ databases">
        <title>Identification and characterization of A. suis stains in western Canada.</title>
        <authorList>
            <person name="Kulathunga D.G.R.S."/>
            <person name="De Oliveira Costa M."/>
        </authorList>
    </citation>
    <scope>NUCLEOTIDE SEQUENCE [LARGE SCALE GENOMIC DNA]</scope>
    <source>
        <strain evidence="3 4">18_292</strain>
    </source>
</reference>
<evidence type="ECO:0000256" key="2">
    <source>
        <dbReference type="SAM" id="MobiDB-lite"/>
    </source>
</evidence>
<evidence type="ECO:0000313" key="3">
    <source>
        <dbReference type="EMBL" id="MCQ9629228.1"/>
    </source>
</evidence>
<comment type="caution">
    <text evidence="3">The sequence shown here is derived from an EMBL/GenBank/DDBJ whole genome shotgun (WGS) entry which is preliminary data.</text>
</comment>
<keyword evidence="1" id="KW-0175">Coiled coil</keyword>
<proteinExistence type="predicted"/>